<dbReference type="GO" id="GO:0019521">
    <property type="term" value="P:D-gluconate metabolic process"/>
    <property type="evidence" value="ECO:0007669"/>
    <property type="project" value="UniProtKB-KW"/>
</dbReference>
<organism evidence="7 8">
    <name type="scientific">Bifidobacterium bohemicum DSM 22767</name>
    <dbReference type="NCBI Taxonomy" id="1437606"/>
    <lineage>
        <taxon>Bacteria</taxon>
        <taxon>Bacillati</taxon>
        <taxon>Actinomycetota</taxon>
        <taxon>Actinomycetes</taxon>
        <taxon>Bifidobacteriales</taxon>
        <taxon>Bifidobacteriaceae</taxon>
        <taxon>Bifidobacterium</taxon>
    </lineage>
</organism>
<dbReference type="GO" id="GO:0004616">
    <property type="term" value="F:phosphogluconate dehydrogenase (decarboxylating) activity"/>
    <property type="evidence" value="ECO:0007669"/>
    <property type="project" value="UniProtKB-EC"/>
</dbReference>
<reference evidence="7 8" key="1">
    <citation type="submission" date="2014-03" db="EMBL/GenBank/DDBJ databases">
        <title>Genomics of Bifidobacteria.</title>
        <authorList>
            <person name="Ventura M."/>
            <person name="Milani C."/>
            <person name="Lugli G.A."/>
        </authorList>
    </citation>
    <scope>NUCLEOTIDE SEQUENCE [LARGE SCALE GENOMIC DNA]</scope>
    <source>
        <strain evidence="7 8">DSM 22767</strain>
    </source>
</reference>
<dbReference type="InterPro" id="IPR036291">
    <property type="entry name" value="NAD(P)-bd_dom_sf"/>
</dbReference>
<dbReference type="RefSeq" id="WP_033520383.1">
    <property type="nucleotide sequence ID" value="NZ_JDUS01000001.1"/>
</dbReference>
<dbReference type="STRING" id="1437606.BBOH_0324"/>
<dbReference type="Gene3D" id="1.10.1040.10">
    <property type="entry name" value="N-(1-d-carboxylethyl)-l-norvaline Dehydrogenase, domain 2"/>
    <property type="match status" value="1"/>
</dbReference>
<evidence type="ECO:0000256" key="2">
    <source>
        <dbReference type="ARBA" id="ARBA00009080"/>
    </source>
</evidence>
<comment type="caution">
    <text evidence="7">The sequence shown here is derived from an EMBL/GenBank/DDBJ whole genome shotgun (WGS) entry which is preliminary data.</text>
</comment>
<dbReference type="InterPro" id="IPR015815">
    <property type="entry name" value="HIBADH-related"/>
</dbReference>
<dbReference type="GO" id="GO:0050661">
    <property type="term" value="F:NADP binding"/>
    <property type="evidence" value="ECO:0007669"/>
    <property type="project" value="InterPro"/>
</dbReference>
<name>A0A086ZK00_9BIFI</name>
<gene>
    <name evidence="7" type="ORF">BBOH_0324</name>
</gene>
<dbReference type="SUPFAM" id="SSF48179">
    <property type="entry name" value="6-phosphogluconate dehydrogenase C-terminal domain-like"/>
    <property type="match status" value="1"/>
</dbReference>
<dbReference type="OrthoDB" id="9804542at2"/>
<dbReference type="NCBIfam" id="TIGR00872">
    <property type="entry name" value="gnd_rel"/>
    <property type="match status" value="1"/>
</dbReference>
<dbReference type="InterPro" id="IPR004849">
    <property type="entry name" value="6DGDH_YqeC"/>
</dbReference>
<keyword evidence="4" id="KW-0311">Gluconate utilization</keyword>
<evidence type="ECO:0000256" key="5">
    <source>
        <dbReference type="PIRSR" id="PIRSR000103-1"/>
    </source>
</evidence>
<proteinExistence type="inferred from homology"/>
<dbReference type="InterPro" id="IPR008927">
    <property type="entry name" value="6-PGluconate_DH-like_C_sf"/>
</dbReference>
<evidence type="ECO:0000256" key="3">
    <source>
        <dbReference type="ARBA" id="ARBA00023002"/>
    </source>
</evidence>
<dbReference type="SUPFAM" id="SSF51735">
    <property type="entry name" value="NAD(P)-binding Rossmann-fold domains"/>
    <property type="match status" value="1"/>
</dbReference>
<dbReference type="EC" id="1.1.1.44" evidence="7"/>
<dbReference type="PIRSF" id="PIRSF000103">
    <property type="entry name" value="HIBADH"/>
    <property type="match status" value="1"/>
</dbReference>
<dbReference type="Proteomes" id="UP000029096">
    <property type="component" value="Unassembled WGS sequence"/>
</dbReference>
<comment type="similarity">
    <text evidence="1">Belongs to the 6-phosphogluconate dehydrogenase family.</text>
</comment>
<feature type="active site" evidence="5">
    <location>
        <position position="165"/>
    </location>
</feature>
<dbReference type="PROSITE" id="PS00895">
    <property type="entry name" value="3_HYDROXYISOBUT_DH"/>
    <property type="match status" value="1"/>
</dbReference>
<dbReference type="GO" id="GO:0016054">
    <property type="term" value="P:organic acid catabolic process"/>
    <property type="evidence" value="ECO:0007669"/>
    <property type="project" value="UniProtKB-ARBA"/>
</dbReference>
<dbReference type="InterPro" id="IPR006114">
    <property type="entry name" value="6PGDH_C"/>
</dbReference>
<keyword evidence="8" id="KW-1185">Reference proteome</keyword>
<accession>A0A086ZK00</accession>
<dbReference type="SMART" id="SM01350">
    <property type="entry name" value="6PGD"/>
    <property type="match status" value="1"/>
</dbReference>
<comment type="similarity">
    <text evidence="2">Belongs to the HIBADH-related family.</text>
</comment>
<dbReference type="PRINTS" id="PR00076">
    <property type="entry name" value="6PGDHDRGNASE"/>
</dbReference>
<dbReference type="InterPro" id="IPR002204">
    <property type="entry name" value="3-OH-isobutyrate_DH-rel_CS"/>
</dbReference>
<dbReference type="EMBL" id="JGYP01000001">
    <property type="protein sequence ID" value="KFI46850.1"/>
    <property type="molecule type" value="Genomic_DNA"/>
</dbReference>
<dbReference type="eggNOG" id="COG1023">
    <property type="taxonomic scope" value="Bacteria"/>
</dbReference>
<dbReference type="AlphaFoldDB" id="A0A086ZK00"/>
<sequence length="291" mass="30930">MQLGMIGLGRMGGNMAERIRRAGHEVIGYDVSADSGRDVDNLEALVARLNAPRIVWVMVPSGKPTDDTLSQLGTLLEAGDLIINGGNCRYTDDRRNADSLAADGIQYMDCGVSGGVWGSERGYALMVGGDADAYQRALPIFEALKPEGENGLVHAGPVGGGHFAKMVHNGIEYGMMQAFGEGFATMERSEYIQNTAEVMASWRSGSVVDSWLLDLLVRAMNDDPDLKQVPPVADETGEAKWTIEAAAELGVPTPAISAGLYTRLASRGGADDVLRVVTAMRGQFGGHVTKA</sequence>
<dbReference type="InterPro" id="IPR013328">
    <property type="entry name" value="6PGD_dom2"/>
</dbReference>
<dbReference type="Pfam" id="PF00393">
    <property type="entry name" value="6PGD"/>
    <property type="match status" value="1"/>
</dbReference>
<dbReference type="NCBIfam" id="NF007161">
    <property type="entry name" value="PRK09599.1"/>
    <property type="match status" value="1"/>
</dbReference>
<dbReference type="InterPro" id="IPR006183">
    <property type="entry name" value="Pgluconate_DH"/>
</dbReference>
<evidence type="ECO:0000313" key="8">
    <source>
        <dbReference type="Proteomes" id="UP000029096"/>
    </source>
</evidence>
<dbReference type="GO" id="GO:0006098">
    <property type="term" value="P:pentose-phosphate shunt"/>
    <property type="evidence" value="ECO:0007669"/>
    <property type="project" value="InterPro"/>
</dbReference>
<feature type="domain" description="6-phosphogluconate dehydrogenase C-terminal" evidence="6">
    <location>
        <begin position="161"/>
        <end position="291"/>
    </location>
</feature>
<evidence type="ECO:0000259" key="6">
    <source>
        <dbReference type="SMART" id="SM01350"/>
    </source>
</evidence>
<protein>
    <submittedName>
        <fullName evidence="7">6-phosphogluconate dehydrogenase</fullName>
        <ecNumber evidence="7">1.1.1.44</ecNumber>
    </submittedName>
</protein>
<dbReference type="Pfam" id="PF03446">
    <property type="entry name" value="NAD_binding_2"/>
    <property type="match status" value="1"/>
</dbReference>
<dbReference type="Gene3D" id="3.40.50.720">
    <property type="entry name" value="NAD(P)-binding Rossmann-like Domain"/>
    <property type="match status" value="1"/>
</dbReference>
<dbReference type="PANTHER" id="PTHR11811">
    <property type="entry name" value="6-PHOSPHOGLUCONATE DEHYDROGENASE"/>
    <property type="match status" value="1"/>
</dbReference>
<evidence type="ECO:0000256" key="1">
    <source>
        <dbReference type="ARBA" id="ARBA00008419"/>
    </source>
</evidence>
<keyword evidence="3 7" id="KW-0560">Oxidoreductase</keyword>
<evidence type="ECO:0000313" key="7">
    <source>
        <dbReference type="EMBL" id="KFI46850.1"/>
    </source>
</evidence>
<evidence type="ECO:0000256" key="4">
    <source>
        <dbReference type="ARBA" id="ARBA00023064"/>
    </source>
</evidence>
<dbReference type="InterPro" id="IPR006115">
    <property type="entry name" value="6PGDH_NADP-bd"/>
</dbReference>